<protein>
    <submittedName>
        <fullName evidence="2">Uncharacterized protein</fullName>
    </submittedName>
</protein>
<organism evidence="2 3">
    <name type="scientific">Noviherbaspirillum pedocola</name>
    <dbReference type="NCBI Taxonomy" id="2801341"/>
    <lineage>
        <taxon>Bacteria</taxon>
        <taxon>Pseudomonadati</taxon>
        <taxon>Pseudomonadota</taxon>
        <taxon>Betaproteobacteria</taxon>
        <taxon>Burkholderiales</taxon>
        <taxon>Oxalobacteraceae</taxon>
        <taxon>Noviherbaspirillum</taxon>
    </lineage>
</organism>
<evidence type="ECO:0000313" key="3">
    <source>
        <dbReference type="Proteomes" id="UP000622890"/>
    </source>
</evidence>
<accession>A0A934SXF8</accession>
<dbReference type="AlphaFoldDB" id="A0A934SXF8"/>
<dbReference type="Proteomes" id="UP000622890">
    <property type="component" value="Unassembled WGS sequence"/>
</dbReference>
<keyword evidence="3" id="KW-1185">Reference proteome</keyword>
<evidence type="ECO:0000313" key="2">
    <source>
        <dbReference type="EMBL" id="MBK4738330.1"/>
    </source>
</evidence>
<sequence>MSRHVSHCPRCASPSPAISGRDDGHGGPATGVPRVSGERASHGDAILLEALCAQLADVRFDQPDSWQQCF</sequence>
<feature type="region of interest" description="Disordered" evidence="1">
    <location>
        <begin position="1"/>
        <end position="38"/>
    </location>
</feature>
<reference evidence="2" key="1">
    <citation type="submission" date="2021-01" db="EMBL/GenBank/DDBJ databases">
        <title>Genome sequence of strain Noviherbaspirillum sp. DKR-6.</title>
        <authorList>
            <person name="Chaudhary D.K."/>
        </authorList>
    </citation>
    <scope>NUCLEOTIDE SEQUENCE</scope>
    <source>
        <strain evidence="2">DKR-6</strain>
    </source>
</reference>
<dbReference type="EMBL" id="JAEPBG010000019">
    <property type="protein sequence ID" value="MBK4738330.1"/>
    <property type="molecule type" value="Genomic_DNA"/>
</dbReference>
<gene>
    <name evidence="2" type="ORF">JJB74_27220</name>
</gene>
<proteinExistence type="predicted"/>
<evidence type="ECO:0000256" key="1">
    <source>
        <dbReference type="SAM" id="MobiDB-lite"/>
    </source>
</evidence>
<dbReference type="RefSeq" id="WP_200597448.1">
    <property type="nucleotide sequence ID" value="NZ_JAEPBG010000019.1"/>
</dbReference>
<comment type="caution">
    <text evidence="2">The sequence shown here is derived from an EMBL/GenBank/DDBJ whole genome shotgun (WGS) entry which is preliminary data.</text>
</comment>
<name>A0A934SXF8_9BURK</name>